<reference evidence="3 4" key="1">
    <citation type="submission" date="2024-04" db="EMBL/GenBank/DDBJ databases">
        <title>Novel genus in family Flammeovirgaceae.</title>
        <authorList>
            <person name="Nguyen T.H."/>
            <person name="Vuong T.Q."/>
            <person name="Le H."/>
            <person name="Kim S.-G."/>
        </authorList>
    </citation>
    <scope>NUCLEOTIDE SEQUENCE [LARGE SCALE GENOMIC DNA]</scope>
    <source>
        <strain evidence="3 4">JCM 23209</strain>
    </source>
</reference>
<feature type="region of interest" description="Disordered" evidence="1">
    <location>
        <begin position="973"/>
        <end position="997"/>
    </location>
</feature>
<sequence>MLEKEIRKYKRKYYLNALIKGSIFAVSLVLTLFLLVNTIEYFGSLNTTLRAVLFFTFLSTTVLSFYFWLFRPLYTLFNSKKQLSDLEAAERIGKFFPTVGDRLINILQLKKHSQETDLVHASIQQKEAEIHNVSFTQAVDYKTNKKYAKYLVTPFFCILLLLLIIPQIFTESTPRIINYSTEYKKKAPFSFGLLNENLSAFRNDDLPIQLQLDGIAIPQDVQLITADGRKVKMENLGDGNFQYTFKKIQRDIDFHFEASGFASDVYQISVFSRPNLKNFSVYLDFPAYIKKSSEQIENTGNLIIPEGTKIKWQFKTQEADSLELFFVNSATSLPATEVNENVFETNKKASLSDTYQVLLENKHSKNKDIIEYYLNVVPDEHPTIDFSHFEDTVLYDYLILGGNIGDDYGITGLNLKYRISERGEGNQKFQTLPIAYNPKIINQSYFHKLELKELNIRQGQNLEYFVEVWDNDGVNGRKSSRTSTFVFKLPSKEEFKAEIEKDSQETENQIDNSLNKAKELKEEINNIQDRLKGKKKLDWQDKKSIEDLINRKEELNKQIEDLQKANELFNQKQEKFNFHDEKLSQKAQQLQKLMDELLDEETKKLYEELNKLLNQNFINKNLQETLENLEFKEDNLEKELDRALELFKKLKFDTKANEIIEDLEKLSQEQEELSEETKDSKKSDTEQIQEKQDNLDKEFEDVQKEMEELDKLNEEQKNPKDLEPFDQPMQDIKQQQQNTQQMLQDKKMKKASDSQKQSSQQMQQMSRQMQQMQESMEMQRLNENYDDLRKILENLLKLSFDQEDLMLEFQKIKKIDPKFIELSQQQLKLKDDARVIEDSLLSLAKRVFQIESFVTREVAEMNKYMEESVDAIKKRTPEIAASKQQFTMTSVNNLALLLNDILQSMQQQMSQSMSGQQMSEKQNGSPQLSDLQQQLNQKIRDLKKSGKTGRQLSKELAKLAAEQEMIRNALKQGMGQDKIGGEKPGEKEGENGRDGGYGKLLEEMEKTEEDLINKRITQETINRQKEILTRLLESEKADKERELDNKRKAETAKQQFQRELPEEFSEYLKSKEMQIELLKTIPASLNQYYKNEVNEYFKKLKH</sequence>
<dbReference type="EMBL" id="JBDKWZ010000003">
    <property type="protein sequence ID" value="MEN7547705.1"/>
    <property type="molecule type" value="Genomic_DNA"/>
</dbReference>
<feature type="region of interest" description="Disordered" evidence="1">
    <location>
        <begin position="732"/>
        <end position="776"/>
    </location>
</feature>
<feature type="compositionally biased region" description="Low complexity" evidence="1">
    <location>
        <begin position="732"/>
        <end position="743"/>
    </location>
</feature>
<feature type="compositionally biased region" description="Basic and acidic residues" evidence="1">
    <location>
        <begin position="979"/>
        <end position="993"/>
    </location>
</feature>
<accession>A0AAW9RXH2</accession>
<protein>
    <submittedName>
        <fullName evidence="3">DUF4175 family protein</fullName>
    </submittedName>
</protein>
<comment type="caution">
    <text evidence="3">The sequence shown here is derived from an EMBL/GenBank/DDBJ whole genome shotgun (WGS) entry which is preliminary data.</text>
</comment>
<keyword evidence="4" id="KW-1185">Reference proteome</keyword>
<gene>
    <name evidence="3" type="ORF">AAG747_07290</name>
</gene>
<feature type="transmembrane region" description="Helical" evidence="2">
    <location>
        <begin position="150"/>
        <end position="169"/>
    </location>
</feature>
<feature type="transmembrane region" description="Helical" evidence="2">
    <location>
        <begin position="21"/>
        <end position="39"/>
    </location>
</feature>
<keyword evidence="2" id="KW-0812">Transmembrane</keyword>
<evidence type="ECO:0000313" key="3">
    <source>
        <dbReference type="EMBL" id="MEN7547705.1"/>
    </source>
</evidence>
<feature type="region of interest" description="Disordered" evidence="1">
    <location>
        <begin position="667"/>
        <end position="695"/>
    </location>
</feature>
<feature type="compositionally biased region" description="Basic and acidic residues" evidence="1">
    <location>
        <begin position="744"/>
        <end position="753"/>
    </location>
</feature>
<evidence type="ECO:0000256" key="1">
    <source>
        <dbReference type="SAM" id="MobiDB-lite"/>
    </source>
</evidence>
<keyword evidence="2" id="KW-0472">Membrane</keyword>
<evidence type="ECO:0000256" key="2">
    <source>
        <dbReference type="SAM" id="Phobius"/>
    </source>
</evidence>
<feature type="compositionally biased region" description="Basic and acidic residues" evidence="1">
    <location>
        <begin position="675"/>
        <end position="695"/>
    </location>
</feature>
<dbReference type="RefSeq" id="WP_346820491.1">
    <property type="nucleotide sequence ID" value="NZ_JBDKWZ010000003.1"/>
</dbReference>
<dbReference type="AlphaFoldDB" id="A0AAW9RXH2"/>
<feature type="transmembrane region" description="Helical" evidence="2">
    <location>
        <begin position="51"/>
        <end position="70"/>
    </location>
</feature>
<feature type="region of interest" description="Disordered" evidence="1">
    <location>
        <begin position="1034"/>
        <end position="1060"/>
    </location>
</feature>
<dbReference type="Proteomes" id="UP001403385">
    <property type="component" value="Unassembled WGS sequence"/>
</dbReference>
<feature type="region of interest" description="Disordered" evidence="1">
    <location>
        <begin position="907"/>
        <end position="929"/>
    </location>
</feature>
<feature type="compositionally biased region" description="Polar residues" evidence="1">
    <location>
        <begin position="920"/>
        <end position="929"/>
    </location>
</feature>
<name>A0AAW9RXH2_9BACT</name>
<feature type="compositionally biased region" description="Low complexity" evidence="1">
    <location>
        <begin position="907"/>
        <end position="919"/>
    </location>
</feature>
<feature type="compositionally biased region" description="Low complexity" evidence="1">
    <location>
        <begin position="754"/>
        <end position="776"/>
    </location>
</feature>
<feature type="compositionally biased region" description="Basic and acidic residues" evidence="1">
    <location>
        <begin position="1034"/>
        <end position="1051"/>
    </location>
</feature>
<keyword evidence="2" id="KW-1133">Transmembrane helix</keyword>
<evidence type="ECO:0000313" key="4">
    <source>
        <dbReference type="Proteomes" id="UP001403385"/>
    </source>
</evidence>
<proteinExistence type="predicted"/>
<organism evidence="3 4">
    <name type="scientific">Rapidithrix thailandica</name>
    <dbReference type="NCBI Taxonomy" id="413964"/>
    <lineage>
        <taxon>Bacteria</taxon>
        <taxon>Pseudomonadati</taxon>
        <taxon>Bacteroidota</taxon>
        <taxon>Cytophagia</taxon>
        <taxon>Cytophagales</taxon>
        <taxon>Flammeovirgaceae</taxon>
        <taxon>Rapidithrix</taxon>
    </lineage>
</organism>